<gene>
    <name evidence="2" type="ORF">A2Z42_00820</name>
</gene>
<evidence type="ECO:0000256" key="1">
    <source>
        <dbReference type="SAM" id="Phobius"/>
    </source>
</evidence>
<feature type="transmembrane region" description="Helical" evidence="1">
    <location>
        <begin position="37"/>
        <end position="61"/>
    </location>
</feature>
<keyword evidence="1" id="KW-0812">Transmembrane</keyword>
<protein>
    <recommendedName>
        <fullName evidence="4">Transcription regulator PadR N-terminal domain-containing protein</fullName>
    </recommendedName>
</protein>
<dbReference type="Proteomes" id="UP000176645">
    <property type="component" value="Unassembled WGS sequence"/>
</dbReference>
<organism evidence="2 3">
    <name type="scientific">Candidatus Woykebacteria bacterium RBG_19FT_COMBO_43_10</name>
    <dbReference type="NCBI Taxonomy" id="1802598"/>
    <lineage>
        <taxon>Bacteria</taxon>
        <taxon>Candidatus Woykeibacteriota</taxon>
    </lineage>
</organism>
<dbReference type="InterPro" id="IPR036388">
    <property type="entry name" value="WH-like_DNA-bd_sf"/>
</dbReference>
<reference evidence="2 3" key="1">
    <citation type="journal article" date="2016" name="Nat. Commun.">
        <title>Thousands of microbial genomes shed light on interconnected biogeochemical processes in an aquifer system.</title>
        <authorList>
            <person name="Anantharaman K."/>
            <person name="Brown C.T."/>
            <person name="Hug L.A."/>
            <person name="Sharon I."/>
            <person name="Castelle C.J."/>
            <person name="Probst A.J."/>
            <person name="Thomas B.C."/>
            <person name="Singh A."/>
            <person name="Wilkins M.J."/>
            <person name="Karaoz U."/>
            <person name="Brodie E.L."/>
            <person name="Williams K.H."/>
            <person name="Hubbard S.S."/>
            <person name="Banfield J.F."/>
        </authorList>
    </citation>
    <scope>NUCLEOTIDE SEQUENCE [LARGE SCALE GENOMIC DNA]</scope>
</reference>
<comment type="caution">
    <text evidence="2">The sequence shown here is derived from an EMBL/GenBank/DDBJ whole genome shotgun (WGS) entry which is preliminary data.</text>
</comment>
<evidence type="ECO:0000313" key="3">
    <source>
        <dbReference type="Proteomes" id="UP000176645"/>
    </source>
</evidence>
<dbReference type="SUPFAM" id="SSF46785">
    <property type="entry name" value="Winged helix' DNA-binding domain"/>
    <property type="match status" value="1"/>
</dbReference>
<accession>A0A1G1WHL2</accession>
<proteinExistence type="predicted"/>
<dbReference type="EMBL" id="MHCU01000053">
    <property type="protein sequence ID" value="OGY26920.1"/>
    <property type="molecule type" value="Genomic_DNA"/>
</dbReference>
<evidence type="ECO:0000313" key="2">
    <source>
        <dbReference type="EMBL" id="OGY26920.1"/>
    </source>
</evidence>
<dbReference type="Gene3D" id="1.10.10.10">
    <property type="entry name" value="Winged helix-like DNA-binding domain superfamily/Winged helix DNA-binding domain"/>
    <property type="match status" value="1"/>
</dbReference>
<keyword evidence="1" id="KW-1133">Transmembrane helix</keyword>
<evidence type="ECO:0008006" key="4">
    <source>
        <dbReference type="Google" id="ProtNLM"/>
    </source>
</evidence>
<name>A0A1G1WHL2_9BACT</name>
<sequence length="165" mass="18691">MILLTKKAMLVALCLMELALFSTFASLAVLENGNSSLAYYLAPLLIISLIVAGAIGGLTTLREPELLTYIILEYLREDGAAYPLEIKQGIEEKYNVRIAFGAFVVGLSRLLEVGLVQGSWTWHPEKRKNVRKYRIFITQRGEVHLKDLDLYLSQIDKINERIVRH</sequence>
<keyword evidence="1" id="KW-0472">Membrane</keyword>
<dbReference type="InterPro" id="IPR036390">
    <property type="entry name" value="WH_DNA-bd_sf"/>
</dbReference>
<dbReference type="AlphaFoldDB" id="A0A1G1WHL2"/>